<comment type="caution">
    <text evidence="1">The sequence shown here is derived from an EMBL/GenBank/DDBJ whole genome shotgun (WGS) entry which is preliminary data.</text>
</comment>
<dbReference type="Pfam" id="PF12048">
    <property type="entry name" value="DUF3530"/>
    <property type="match status" value="1"/>
</dbReference>
<gene>
    <name evidence="1" type="ORF">OHT75_02520</name>
</gene>
<keyword evidence="1" id="KW-0378">Hydrolase</keyword>
<name>A0ABT3I5K9_9GAMM</name>
<dbReference type="RefSeq" id="WP_264724837.1">
    <property type="nucleotide sequence ID" value="NZ_JAPDMX010000003.1"/>
</dbReference>
<evidence type="ECO:0000313" key="2">
    <source>
        <dbReference type="Proteomes" id="UP001163714"/>
    </source>
</evidence>
<proteinExistence type="predicted"/>
<keyword evidence="2" id="KW-1185">Reference proteome</keyword>
<dbReference type="InterPro" id="IPR022529">
    <property type="entry name" value="DUF3530"/>
</dbReference>
<protein>
    <submittedName>
        <fullName evidence="1">Alpha/beta hydrolase family protein</fullName>
    </submittedName>
</protein>
<dbReference type="Proteomes" id="UP001163714">
    <property type="component" value="Unassembled WGS sequence"/>
</dbReference>
<sequence length="310" mass="34714">MIAQTIDNQDYQCHSDCRDEVNLRPLRTLQRLLLSLCFMPSLVLAQIDFSPIPASEIQTITLDGKSAEVLLRSWSGKQQLGLAVIVGASDTQAQSMGLSGFLRHQLNAKGWATLSLTPPKGLYRPNFITESEQIKQAGDAQLTLTANQAVPKYNSEQLLELRNFQQANLTEALNQLTPLGQPYPGARMLIAFDDSAGMITHLLFDKKIPVPDLLILVNPYREYEQLIEKSAQRKPIAEQLMMMSVPILDLISNDANPLALEYAPIRKQYNSAKPVKYYSQYHLSLDLDNSGGWEEALTRIEGFAKRVINQ</sequence>
<evidence type="ECO:0000313" key="1">
    <source>
        <dbReference type="EMBL" id="MCW3171351.1"/>
    </source>
</evidence>
<dbReference type="EMBL" id="JAPDMX010000003">
    <property type="protein sequence ID" value="MCW3171351.1"/>
    <property type="molecule type" value="Genomic_DNA"/>
</dbReference>
<organism evidence="1 2">
    <name type="scientific">Shewanella subflava</name>
    <dbReference type="NCBI Taxonomy" id="2986476"/>
    <lineage>
        <taxon>Bacteria</taxon>
        <taxon>Pseudomonadati</taxon>
        <taxon>Pseudomonadota</taxon>
        <taxon>Gammaproteobacteria</taxon>
        <taxon>Alteromonadales</taxon>
        <taxon>Shewanellaceae</taxon>
        <taxon>Shewanella</taxon>
    </lineage>
</organism>
<dbReference type="GO" id="GO:0016787">
    <property type="term" value="F:hydrolase activity"/>
    <property type="evidence" value="ECO:0007669"/>
    <property type="project" value="UniProtKB-KW"/>
</dbReference>
<accession>A0ABT3I5K9</accession>
<reference evidence="1" key="1">
    <citation type="submission" date="2022-10" db="EMBL/GenBank/DDBJ databases">
        <title>Shewanella flava sp. nov, isolated from the estuary of the Fenhe River into the Yellow River.</title>
        <authorList>
            <person name="Li Y."/>
        </authorList>
    </citation>
    <scope>NUCLEOTIDE SEQUENCE</scope>
    <source>
        <strain evidence="1">FYR11-62</strain>
    </source>
</reference>